<dbReference type="SMART" id="SM00256">
    <property type="entry name" value="FBOX"/>
    <property type="match status" value="1"/>
</dbReference>
<protein>
    <recommendedName>
        <fullName evidence="1">F-box domain-containing protein</fullName>
    </recommendedName>
</protein>
<dbReference type="PROSITE" id="PS50181">
    <property type="entry name" value="FBOX"/>
    <property type="match status" value="1"/>
</dbReference>
<feature type="domain" description="F-box" evidence="1">
    <location>
        <begin position="112"/>
        <end position="158"/>
    </location>
</feature>
<dbReference type="InterPro" id="IPR001810">
    <property type="entry name" value="F-box_dom"/>
</dbReference>
<comment type="caution">
    <text evidence="2">The sequence shown here is derived from an EMBL/GenBank/DDBJ whole genome shotgun (WGS) entry which is preliminary data.</text>
</comment>
<dbReference type="InterPro" id="IPR057039">
    <property type="entry name" value="At5g52880_ARM"/>
</dbReference>
<evidence type="ECO:0000313" key="2">
    <source>
        <dbReference type="EMBL" id="CAK7324827.1"/>
    </source>
</evidence>
<reference evidence="2 3" key="1">
    <citation type="submission" date="2024-01" db="EMBL/GenBank/DDBJ databases">
        <authorList>
            <person name="Waweru B."/>
        </authorList>
    </citation>
    <scope>NUCLEOTIDE SEQUENCE [LARGE SCALE GENOMIC DNA]</scope>
</reference>
<dbReference type="PANTHER" id="PTHR47744:SF1">
    <property type="entry name" value="OS05G0526300 PROTEIN"/>
    <property type="match status" value="1"/>
</dbReference>
<sequence length="294" mass="33212">MSDPMERYQNLGYKDALTRAHHYPIACKELSLILREAYNKLPKNLQSLIFQDTLSAFKLLPQMWTNNAVSAVHLLIQSADATLPKQKKNVAMKEFKHAMVASKRRGKVRWVEECYIELPQDVLVDIFSFLDTRSLVSASLVSRSWNAAASNNHLWQSLYATIFASDHNSSKVTGCLNGRQGEDNKDNSGVDWREAFKRAYIDNSSKRLTTSRGYCLYCNTIVWLDGMKCSSGKCGPQPKIQPVVPKSSEQVVGYLLDGSSSVVSSDSDSDLDDCFDEWYIPKLWAHPLNQYRPG</sequence>
<organism evidence="2 3">
    <name type="scientific">Dovyalis caffra</name>
    <dbReference type="NCBI Taxonomy" id="77055"/>
    <lineage>
        <taxon>Eukaryota</taxon>
        <taxon>Viridiplantae</taxon>
        <taxon>Streptophyta</taxon>
        <taxon>Embryophyta</taxon>
        <taxon>Tracheophyta</taxon>
        <taxon>Spermatophyta</taxon>
        <taxon>Magnoliopsida</taxon>
        <taxon>eudicotyledons</taxon>
        <taxon>Gunneridae</taxon>
        <taxon>Pentapetalae</taxon>
        <taxon>rosids</taxon>
        <taxon>fabids</taxon>
        <taxon>Malpighiales</taxon>
        <taxon>Salicaceae</taxon>
        <taxon>Flacourtieae</taxon>
        <taxon>Dovyalis</taxon>
    </lineage>
</organism>
<dbReference type="InterPro" id="IPR036047">
    <property type="entry name" value="F-box-like_dom_sf"/>
</dbReference>
<gene>
    <name evidence="2" type="ORF">DCAF_LOCUS2493</name>
</gene>
<dbReference type="SUPFAM" id="SSF81383">
    <property type="entry name" value="F-box domain"/>
    <property type="match status" value="1"/>
</dbReference>
<evidence type="ECO:0000313" key="3">
    <source>
        <dbReference type="Proteomes" id="UP001314170"/>
    </source>
</evidence>
<accession>A0AAV1QSW1</accession>
<dbReference type="EMBL" id="CAWUPB010000787">
    <property type="protein sequence ID" value="CAK7324827.1"/>
    <property type="molecule type" value="Genomic_DNA"/>
</dbReference>
<dbReference type="Pfam" id="PF12937">
    <property type="entry name" value="F-box-like"/>
    <property type="match status" value="1"/>
</dbReference>
<dbReference type="PANTHER" id="PTHR47744">
    <property type="entry name" value="OS05G0526300 PROTEIN"/>
    <property type="match status" value="1"/>
</dbReference>
<dbReference type="AlphaFoldDB" id="A0AAV1QSW1"/>
<dbReference type="Proteomes" id="UP001314170">
    <property type="component" value="Unassembled WGS sequence"/>
</dbReference>
<keyword evidence="3" id="KW-1185">Reference proteome</keyword>
<name>A0AAV1QSW1_9ROSI</name>
<proteinExistence type="predicted"/>
<dbReference type="Gene3D" id="1.20.1280.50">
    <property type="match status" value="1"/>
</dbReference>
<evidence type="ECO:0000259" key="1">
    <source>
        <dbReference type="PROSITE" id="PS50181"/>
    </source>
</evidence>
<dbReference type="Pfam" id="PF24104">
    <property type="entry name" value="At5g52880_ARM"/>
    <property type="match status" value="1"/>
</dbReference>